<dbReference type="Gene3D" id="1.20.200.10">
    <property type="entry name" value="Fumarase/aspartase (Central domain)"/>
    <property type="match status" value="1"/>
</dbReference>
<accession>A0AAU3I6E0</accession>
<dbReference type="Pfam" id="PF00221">
    <property type="entry name" value="Lyase_aromatic"/>
    <property type="match status" value="1"/>
</dbReference>
<reference evidence="3" key="1">
    <citation type="submission" date="2022-10" db="EMBL/GenBank/DDBJ databases">
        <title>The complete genomes of actinobacterial strains from the NBC collection.</title>
        <authorList>
            <person name="Joergensen T.S."/>
            <person name="Alvarez Arevalo M."/>
            <person name="Sterndorff E.B."/>
            <person name="Faurdal D."/>
            <person name="Vuksanovic O."/>
            <person name="Mourched A.-S."/>
            <person name="Charusanti P."/>
            <person name="Shaw S."/>
            <person name="Blin K."/>
            <person name="Weber T."/>
        </authorList>
    </citation>
    <scope>NUCLEOTIDE SEQUENCE</scope>
    <source>
        <strain evidence="3">NBC_01393</strain>
    </source>
</reference>
<dbReference type="Gene3D" id="1.10.275.10">
    <property type="entry name" value="Fumarase/aspartase (N-terminal domain)"/>
    <property type="match status" value="1"/>
</dbReference>
<evidence type="ECO:0000256" key="1">
    <source>
        <dbReference type="ARBA" id="ARBA00023239"/>
    </source>
</evidence>
<feature type="region of interest" description="Disordered" evidence="2">
    <location>
        <begin position="1"/>
        <end position="24"/>
    </location>
</feature>
<proteinExistence type="predicted"/>
<gene>
    <name evidence="3" type="ORF">OG699_34980</name>
</gene>
<dbReference type="SUPFAM" id="SSF48557">
    <property type="entry name" value="L-aspartase-like"/>
    <property type="match status" value="1"/>
</dbReference>
<dbReference type="AlphaFoldDB" id="A0AAU3I6E0"/>
<dbReference type="InterPro" id="IPR008948">
    <property type="entry name" value="L-Aspartase-like"/>
</dbReference>
<keyword evidence="1" id="KW-0456">Lyase</keyword>
<feature type="compositionally biased region" description="Low complexity" evidence="2">
    <location>
        <begin position="7"/>
        <end position="21"/>
    </location>
</feature>
<dbReference type="GO" id="GO:0016841">
    <property type="term" value="F:ammonia-lyase activity"/>
    <property type="evidence" value="ECO:0007669"/>
    <property type="project" value="UniProtKB-ARBA"/>
</dbReference>
<protein>
    <submittedName>
        <fullName evidence="3">Aromatic amino acid ammonia-lyase</fullName>
    </submittedName>
</protein>
<dbReference type="EMBL" id="CP109546">
    <property type="protein sequence ID" value="WTZ12729.1"/>
    <property type="molecule type" value="Genomic_DNA"/>
</dbReference>
<name>A0AAU3I6E0_9ACTN</name>
<dbReference type="InterPro" id="IPR024083">
    <property type="entry name" value="Fumarase/histidase_N"/>
</dbReference>
<sequence length="541" mass="55722">MLERTADTATGAPAADRPATGSAPADVVLDGRVLDAATVARSADGATPLSLCPKALEAMEHTRRAAHRLAAEGARVYGRSTGVGAHRGLAVEEHDGAGHDLRLLLSHAGGVGEALPARRVRAMMVVRANQLLAGGSGLGPEIAAAVAQALRAGVCPRVLEYGSVGTGDLTALARLGLALFGHDTWSLESPLREGPLADHPVPEPLALRRGDALALLSSNALTLGESALAWHDLGVPLRAAPLVAALALHAVDGSLEPYAPEVHEAHAHPAIAQVAARVRWLLGATTGRDTVVPGLPDRVPARVQDPFGFRCFPQAHGPAMEAWSGLDRVLSIDLNSAAENPLIGWDDITDGPVARHHGGFFTAPLTLALDQLALAVLGTARLSAARLSALGRPELTGLRSYLADASSAGSGMMILEYSAASALAEIQACATPASLGHVVLSQGMEEAATFAPQAARKALRAAQAYRLVLACELVAAVRALRLRGAPPAPGTPAGRAYTRAAAALDPDMRDRPLTDDVTVAAALLDGFAELTGDAWEPARLG</sequence>
<evidence type="ECO:0000313" key="3">
    <source>
        <dbReference type="EMBL" id="WTZ12729.1"/>
    </source>
</evidence>
<evidence type="ECO:0000256" key="2">
    <source>
        <dbReference type="SAM" id="MobiDB-lite"/>
    </source>
</evidence>
<dbReference type="InterPro" id="IPR001106">
    <property type="entry name" value="Aromatic_Lyase"/>
</dbReference>
<organism evidence="3">
    <name type="scientific">Streptomyces sp. NBC_01393</name>
    <dbReference type="NCBI Taxonomy" id="2903851"/>
    <lineage>
        <taxon>Bacteria</taxon>
        <taxon>Bacillati</taxon>
        <taxon>Actinomycetota</taxon>
        <taxon>Actinomycetes</taxon>
        <taxon>Kitasatosporales</taxon>
        <taxon>Streptomycetaceae</taxon>
        <taxon>Streptomyces</taxon>
    </lineage>
</organism>
<dbReference type="PANTHER" id="PTHR10362">
    <property type="entry name" value="HISTIDINE AMMONIA-LYASE"/>
    <property type="match status" value="1"/>
</dbReference>